<keyword evidence="3" id="KW-0328">Glycosyltransferase</keyword>
<dbReference type="GO" id="GO:0016757">
    <property type="term" value="F:glycosyltransferase activity"/>
    <property type="evidence" value="ECO:0007669"/>
    <property type="project" value="UniProtKB-KW"/>
</dbReference>
<dbReference type="EMBL" id="JBHSLU010000007">
    <property type="protein sequence ID" value="MFC5504545.1"/>
    <property type="molecule type" value="Genomic_DNA"/>
</dbReference>
<dbReference type="EC" id="2.4.-.-" evidence="3"/>
<dbReference type="PANTHER" id="PTHR45947">
    <property type="entry name" value="SULFOQUINOVOSYL TRANSFERASE SQD2"/>
    <property type="match status" value="1"/>
</dbReference>
<gene>
    <name evidence="3" type="ORF">ACFPN9_04660</name>
</gene>
<reference evidence="4" key="1">
    <citation type="journal article" date="2019" name="Int. J. Syst. Evol. Microbiol.">
        <title>The Global Catalogue of Microorganisms (GCM) 10K type strain sequencing project: providing services to taxonomists for standard genome sequencing and annotation.</title>
        <authorList>
            <consortium name="The Broad Institute Genomics Platform"/>
            <consortium name="The Broad Institute Genome Sequencing Center for Infectious Disease"/>
            <person name="Wu L."/>
            <person name="Ma J."/>
        </authorList>
    </citation>
    <scope>NUCLEOTIDE SEQUENCE [LARGE SCALE GENOMIC DNA]</scope>
    <source>
        <strain evidence="4">CCUG 43117</strain>
    </source>
</reference>
<dbReference type="RefSeq" id="WP_377815564.1">
    <property type="nucleotide sequence ID" value="NZ_JBHSLU010000007.1"/>
</dbReference>
<dbReference type="PANTHER" id="PTHR45947:SF3">
    <property type="entry name" value="SULFOQUINOVOSYL TRANSFERASE SQD2"/>
    <property type="match status" value="1"/>
</dbReference>
<protein>
    <submittedName>
        <fullName evidence="3">Glycosyltransferase</fullName>
        <ecNumber evidence="3">2.4.-.-</ecNumber>
    </submittedName>
</protein>
<evidence type="ECO:0000313" key="4">
    <source>
        <dbReference type="Proteomes" id="UP001596060"/>
    </source>
</evidence>
<organism evidence="3 4">
    <name type="scientific">Bosea massiliensis</name>
    <dbReference type="NCBI Taxonomy" id="151419"/>
    <lineage>
        <taxon>Bacteria</taxon>
        <taxon>Pseudomonadati</taxon>
        <taxon>Pseudomonadota</taxon>
        <taxon>Alphaproteobacteria</taxon>
        <taxon>Hyphomicrobiales</taxon>
        <taxon>Boseaceae</taxon>
        <taxon>Bosea</taxon>
    </lineage>
</organism>
<dbReference type="InterPro" id="IPR028098">
    <property type="entry name" value="Glyco_trans_4-like_N"/>
</dbReference>
<feature type="domain" description="Glycosyltransferase subfamily 4-like N-terminal" evidence="2">
    <location>
        <begin position="34"/>
        <end position="186"/>
    </location>
</feature>
<evidence type="ECO:0000259" key="1">
    <source>
        <dbReference type="Pfam" id="PF00534"/>
    </source>
</evidence>
<feature type="domain" description="Glycosyl transferase family 1" evidence="1">
    <location>
        <begin position="203"/>
        <end position="379"/>
    </location>
</feature>
<dbReference type="Pfam" id="PF00534">
    <property type="entry name" value="Glycos_transf_1"/>
    <property type="match status" value="1"/>
</dbReference>
<proteinExistence type="predicted"/>
<keyword evidence="3" id="KW-0808">Transferase</keyword>
<evidence type="ECO:0000313" key="3">
    <source>
        <dbReference type="EMBL" id="MFC5504545.1"/>
    </source>
</evidence>
<dbReference type="Gene3D" id="3.40.50.2000">
    <property type="entry name" value="Glycogen Phosphorylase B"/>
    <property type="match status" value="2"/>
</dbReference>
<dbReference type="CDD" id="cd03819">
    <property type="entry name" value="GT4_WavL-like"/>
    <property type="match status" value="1"/>
</dbReference>
<dbReference type="SUPFAM" id="SSF53756">
    <property type="entry name" value="UDP-Glycosyltransferase/glycogen phosphorylase"/>
    <property type="match status" value="1"/>
</dbReference>
<dbReference type="InterPro" id="IPR050194">
    <property type="entry name" value="Glycosyltransferase_grp1"/>
</dbReference>
<dbReference type="Proteomes" id="UP001596060">
    <property type="component" value="Unassembled WGS sequence"/>
</dbReference>
<comment type="caution">
    <text evidence="3">The sequence shown here is derived from an EMBL/GenBank/DDBJ whole genome shotgun (WGS) entry which is preliminary data.</text>
</comment>
<dbReference type="InterPro" id="IPR001296">
    <property type="entry name" value="Glyco_trans_1"/>
</dbReference>
<sequence length="409" mass="43633">MSFQPGAHLSLPSTESHPLLGRTILQIIPDLEAGGAERTTVDIAKGLTDVGARALVATEGGRLVAELQAKGGVWLPFPAASKNPLAMAINVRKLALLCRHEGVELIHARSRAPAWVALATARLLRLPFVTTYHGSYASRSAVKTLYNSVMARGDVVIANSAYTAELILAKHGFARDRIRVVNRGTNFSAFAPQAVAPERIQALRTAWGIRAHQQIVLLPGRLTGWKGQRVLIEAARILRDQGDTDTAFILAGDHQGRDGYVRELDQLIAKAGLEGRVRRVGHCSDMPAALLAAAVVAVPSTEPEAFGRVAVEAQAMGTPVVVSDLGAVPETVLAPPQTPPNERTGWRVPPGDAAALAEALAGALTLRPSARDNLALRARRHVERHFSLETMVGDTLDVYCALLEGRGAD</sequence>
<accession>A0ABW0NVL2</accession>
<evidence type="ECO:0000259" key="2">
    <source>
        <dbReference type="Pfam" id="PF13439"/>
    </source>
</evidence>
<name>A0ABW0NVL2_9HYPH</name>
<keyword evidence="4" id="KW-1185">Reference proteome</keyword>
<dbReference type="Pfam" id="PF13439">
    <property type="entry name" value="Glyco_transf_4"/>
    <property type="match status" value="1"/>
</dbReference>